<dbReference type="InterPro" id="IPR003593">
    <property type="entry name" value="AAA+_ATPase"/>
</dbReference>
<proteinExistence type="predicted"/>
<dbReference type="PANTHER" id="PTHR43790">
    <property type="entry name" value="CARBOHYDRATE TRANSPORT ATP-BINDING PROTEIN MG119-RELATED"/>
    <property type="match status" value="1"/>
</dbReference>
<sequence>MVPVIELVKVRKTFGSVVALQGVSFDVCPGEVHCLLGDNGAGKSTLIKVLSGVHQPTDGSIRINGQDVLFKSPRDAYQAGVATVFQDLAMLPLMSISRNFFLGREPTKGSGLFRRFDAKFADEVTRNEMVKIGIDIRDPDQAVGTLSGGERQGLAIARATYFGAKVLILDEPTSALGVHQASMVLKYIAKARNDGIGVVFITHNINHAYPIGDRFTLLNRGTNHGTYKKTDISREEILRVMAGGEDLDTLVETAGVVV</sequence>
<dbReference type="EMBL" id="CP012871">
    <property type="protein sequence ID" value="ALR78984.1"/>
    <property type="molecule type" value="Genomic_DNA"/>
</dbReference>
<dbReference type="InterPro" id="IPR027417">
    <property type="entry name" value="P-loop_NTPase"/>
</dbReference>
<dbReference type="SMART" id="SM00382">
    <property type="entry name" value="AAA"/>
    <property type="match status" value="1"/>
</dbReference>
<dbReference type="RefSeq" id="WP_062742516.1">
    <property type="nucleotide sequence ID" value="NZ_CP012871.1"/>
</dbReference>
<evidence type="ECO:0000256" key="1">
    <source>
        <dbReference type="ARBA" id="ARBA00022741"/>
    </source>
</evidence>
<dbReference type="Proteomes" id="UP000069162">
    <property type="component" value="Chromosome"/>
</dbReference>
<dbReference type="InterPro" id="IPR003439">
    <property type="entry name" value="ABC_transporter-like_ATP-bd"/>
</dbReference>
<accession>A0A806XAN9</accession>
<dbReference type="OrthoDB" id="9776369at2"/>
<feature type="domain" description="ABC transporter" evidence="3">
    <location>
        <begin position="5"/>
        <end position="245"/>
    </location>
</feature>
<evidence type="ECO:0000313" key="4">
    <source>
        <dbReference type="EMBL" id="ALR78984.1"/>
    </source>
</evidence>
<evidence type="ECO:0000259" key="3">
    <source>
        <dbReference type="PROSITE" id="PS50893"/>
    </source>
</evidence>
<evidence type="ECO:0000256" key="2">
    <source>
        <dbReference type="ARBA" id="ARBA00022840"/>
    </source>
</evidence>
<dbReference type="Pfam" id="PF00005">
    <property type="entry name" value="ABC_tran"/>
    <property type="match status" value="1"/>
</dbReference>
<keyword evidence="1" id="KW-0547">Nucleotide-binding</keyword>
<dbReference type="GO" id="GO:0005524">
    <property type="term" value="F:ATP binding"/>
    <property type="evidence" value="ECO:0007669"/>
    <property type="project" value="UniProtKB-KW"/>
</dbReference>
<evidence type="ECO:0000313" key="5">
    <source>
        <dbReference type="Proteomes" id="UP000069162"/>
    </source>
</evidence>
<dbReference type="CDD" id="cd03216">
    <property type="entry name" value="ABC_Carb_Monos_I"/>
    <property type="match status" value="1"/>
</dbReference>
<dbReference type="Gene3D" id="3.40.50.300">
    <property type="entry name" value="P-loop containing nucleotide triphosphate hydrolases"/>
    <property type="match status" value="1"/>
</dbReference>
<dbReference type="InterPro" id="IPR050107">
    <property type="entry name" value="ABC_carbohydrate_import_ATPase"/>
</dbReference>
<dbReference type="KEGG" id="kle:AO703_18115"/>
<dbReference type="AlphaFoldDB" id="A0A806XAN9"/>
<protein>
    <submittedName>
        <fullName evidence="4">ABC transporter ATP-binding protein</fullName>
    </submittedName>
</protein>
<keyword evidence="2 4" id="KW-0067">ATP-binding</keyword>
<dbReference type="PANTHER" id="PTHR43790:SF8">
    <property type="entry name" value="SUGAR ABC TRANSPORTER ATP-BINDING PROTEIN"/>
    <property type="match status" value="1"/>
</dbReference>
<dbReference type="SUPFAM" id="SSF52540">
    <property type="entry name" value="P-loop containing nucleoside triphosphate hydrolases"/>
    <property type="match status" value="1"/>
</dbReference>
<dbReference type="PROSITE" id="PS50893">
    <property type="entry name" value="ABC_TRANSPORTER_2"/>
    <property type="match status" value="1"/>
</dbReference>
<organism evidence="4 5">
    <name type="scientific">[Enterobacter] lignolyticus</name>
    <dbReference type="NCBI Taxonomy" id="1334193"/>
    <lineage>
        <taxon>Bacteria</taxon>
        <taxon>Pseudomonadati</taxon>
        <taxon>Pseudomonadota</taxon>
        <taxon>Gammaproteobacteria</taxon>
        <taxon>Enterobacterales</taxon>
        <taxon>Enterobacteriaceae</taxon>
        <taxon>Pluralibacter</taxon>
    </lineage>
</organism>
<gene>
    <name evidence="4" type="ORF">AO703_18115</name>
</gene>
<dbReference type="GO" id="GO:0016887">
    <property type="term" value="F:ATP hydrolysis activity"/>
    <property type="evidence" value="ECO:0007669"/>
    <property type="project" value="InterPro"/>
</dbReference>
<name>A0A806XAN9_9ENTR</name>
<reference evidence="5" key="1">
    <citation type="submission" date="2015-10" db="EMBL/GenBank/DDBJ databases">
        <title>Complete Genome Sequencing of Klebsiella sp. strain G5.</title>
        <authorList>
            <person name="Chan K.-G."/>
            <person name="Chen J.-W."/>
        </authorList>
    </citation>
    <scope>NUCLEOTIDE SEQUENCE [LARGE SCALE GENOMIC DNA]</scope>
    <source>
        <strain evidence="5">G5</strain>
    </source>
</reference>